<keyword evidence="2" id="KW-1185">Reference proteome</keyword>
<reference evidence="1" key="1">
    <citation type="journal article" date="2022" name="Int. J. Mol. Sci.">
        <title>Draft Genome of Tanacetum Coccineum: Genomic Comparison of Closely Related Tanacetum-Family Plants.</title>
        <authorList>
            <person name="Yamashiro T."/>
            <person name="Shiraishi A."/>
            <person name="Nakayama K."/>
            <person name="Satake H."/>
        </authorList>
    </citation>
    <scope>NUCLEOTIDE SEQUENCE</scope>
</reference>
<comment type="caution">
    <text evidence="1">The sequence shown here is derived from an EMBL/GenBank/DDBJ whole genome shotgun (WGS) entry which is preliminary data.</text>
</comment>
<dbReference type="Proteomes" id="UP001151760">
    <property type="component" value="Unassembled WGS sequence"/>
</dbReference>
<gene>
    <name evidence="1" type="ORF">Tco_0954780</name>
</gene>
<accession>A0ABQ5E5C1</accession>
<reference evidence="1" key="2">
    <citation type="submission" date="2022-01" db="EMBL/GenBank/DDBJ databases">
        <authorList>
            <person name="Yamashiro T."/>
            <person name="Shiraishi A."/>
            <person name="Satake H."/>
            <person name="Nakayama K."/>
        </authorList>
    </citation>
    <scope>NUCLEOTIDE SEQUENCE</scope>
</reference>
<evidence type="ECO:0000313" key="1">
    <source>
        <dbReference type="EMBL" id="GJT46065.1"/>
    </source>
</evidence>
<organism evidence="1 2">
    <name type="scientific">Tanacetum coccineum</name>
    <dbReference type="NCBI Taxonomy" id="301880"/>
    <lineage>
        <taxon>Eukaryota</taxon>
        <taxon>Viridiplantae</taxon>
        <taxon>Streptophyta</taxon>
        <taxon>Embryophyta</taxon>
        <taxon>Tracheophyta</taxon>
        <taxon>Spermatophyta</taxon>
        <taxon>Magnoliopsida</taxon>
        <taxon>eudicotyledons</taxon>
        <taxon>Gunneridae</taxon>
        <taxon>Pentapetalae</taxon>
        <taxon>asterids</taxon>
        <taxon>campanulids</taxon>
        <taxon>Asterales</taxon>
        <taxon>Asteraceae</taxon>
        <taxon>Asteroideae</taxon>
        <taxon>Anthemideae</taxon>
        <taxon>Anthemidinae</taxon>
        <taxon>Tanacetum</taxon>
    </lineage>
</organism>
<protein>
    <submittedName>
        <fullName evidence="1">Uncharacterized protein</fullName>
    </submittedName>
</protein>
<sequence length="191" mass="20914">MKIEREEEEEIGSLETRLNLVIKNFRDRKKILARRSNVSCGQSWQSQGSCDGEDGDKGGELIALGESGGEALCDRGGEGGLEKGRYGVSYRQSSIRRIGDFLEHGYAVSSLMDTAYWLSEHYGGAGLASPLSGTSLENSWGATLKSPIKRLISLLASLYELRHTANHPCGDSTLVGHRSLYKFTQTPDILM</sequence>
<name>A0ABQ5E5C1_9ASTR</name>
<proteinExistence type="predicted"/>
<evidence type="ECO:0000313" key="2">
    <source>
        <dbReference type="Proteomes" id="UP001151760"/>
    </source>
</evidence>
<dbReference type="EMBL" id="BQNB010015953">
    <property type="protein sequence ID" value="GJT46065.1"/>
    <property type="molecule type" value="Genomic_DNA"/>
</dbReference>